<dbReference type="GeneID" id="65092288"/>
<feature type="compositionally biased region" description="Basic and acidic residues" evidence="1">
    <location>
        <begin position="584"/>
        <end position="596"/>
    </location>
</feature>
<dbReference type="VEuPathDB" id="FungiDB:FMAN_13038"/>
<feature type="region of interest" description="Disordered" evidence="1">
    <location>
        <begin position="140"/>
        <end position="172"/>
    </location>
</feature>
<dbReference type="SUPFAM" id="SSF50044">
    <property type="entry name" value="SH3-domain"/>
    <property type="match status" value="1"/>
</dbReference>
<reference evidence="3" key="1">
    <citation type="journal article" date="2016" name="Genome Biol. Evol.">
        <title>Comparative 'omics' of the Fusarium fujikuroi species complex highlights differences in genetic potential and metabolite synthesis.</title>
        <authorList>
            <person name="Niehaus E.-M."/>
            <person name="Muensterkoetter M."/>
            <person name="Proctor R.H."/>
            <person name="Brown D.W."/>
            <person name="Sharon A."/>
            <person name="Idan Y."/>
            <person name="Oren-Young L."/>
            <person name="Sieber C.M."/>
            <person name="Novak O."/>
            <person name="Pencik A."/>
            <person name="Tarkowska D."/>
            <person name="Hromadova K."/>
            <person name="Freeman S."/>
            <person name="Maymon M."/>
            <person name="Elazar M."/>
            <person name="Youssef S.A."/>
            <person name="El-Shabrawy E.S.M."/>
            <person name="Shalaby A.B.A."/>
            <person name="Houterman P."/>
            <person name="Brock N.L."/>
            <person name="Burkhardt I."/>
            <person name="Tsavkelova E.A."/>
            <person name="Dickschat J.S."/>
            <person name="Galuszka P."/>
            <person name="Gueldener U."/>
            <person name="Tudzynski B."/>
        </authorList>
    </citation>
    <scope>NUCLEOTIDE SEQUENCE [LARGE SCALE GENOMIC DNA]</scope>
    <source>
        <strain evidence="3">MRC7560</strain>
    </source>
</reference>
<evidence type="ECO:0000313" key="3">
    <source>
        <dbReference type="Proteomes" id="UP000184255"/>
    </source>
</evidence>
<dbReference type="Gene3D" id="2.30.30.40">
    <property type="entry name" value="SH3 Domains"/>
    <property type="match status" value="1"/>
</dbReference>
<evidence type="ECO:0000256" key="1">
    <source>
        <dbReference type="SAM" id="MobiDB-lite"/>
    </source>
</evidence>
<evidence type="ECO:0008006" key="4">
    <source>
        <dbReference type="Google" id="ProtNLM"/>
    </source>
</evidence>
<evidence type="ECO:0000313" key="2">
    <source>
        <dbReference type="EMBL" id="CVL05076.1"/>
    </source>
</evidence>
<accession>A0A1L7UD80</accession>
<dbReference type="RefSeq" id="XP_041689119.1">
    <property type="nucleotide sequence ID" value="XM_041823550.1"/>
</dbReference>
<feature type="region of interest" description="Disordered" evidence="1">
    <location>
        <begin position="574"/>
        <end position="615"/>
    </location>
</feature>
<proteinExistence type="predicted"/>
<gene>
    <name evidence="2" type="ORF">FMAN_13038</name>
</gene>
<feature type="compositionally biased region" description="Polar residues" evidence="1">
    <location>
        <begin position="597"/>
        <end position="609"/>
    </location>
</feature>
<dbReference type="Proteomes" id="UP000184255">
    <property type="component" value="Unassembled WGS sequence"/>
</dbReference>
<keyword evidence="3" id="KW-1185">Reference proteome</keyword>
<dbReference type="EMBL" id="FCQH01000015">
    <property type="protein sequence ID" value="CVL05076.1"/>
    <property type="molecule type" value="Genomic_DNA"/>
</dbReference>
<comment type="caution">
    <text evidence="2">The sequence shown here is derived from an EMBL/GenBank/DDBJ whole genome shotgun (WGS) entry which is preliminary data.</text>
</comment>
<feature type="compositionally biased region" description="Polar residues" evidence="1">
    <location>
        <begin position="153"/>
        <end position="172"/>
    </location>
</feature>
<dbReference type="CDD" id="cd00174">
    <property type="entry name" value="SH3"/>
    <property type="match status" value="1"/>
</dbReference>
<dbReference type="InterPro" id="IPR036028">
    <property type="entry name" value="SH3-like_dom_sf"/>
</dbReference>
<name>A0A1L7UD80_FUSMA</name>
<sequence length="1022" mass="113369">MDDVSDLVTSPFNDIITQGRTAVENAGGNGYMLKAAQSLIKEGDRALNKIEPLCRMLLDKHGLKFLDFLKENGKSPPYFAVAIVANISSELNDLLWEFDDYIEPDDFEAEKFAELETVARNAAPKIYDILKDMKLEVPTEDSRPRISTRPVLHTSSIQKSPPESVNSDQSSVFDHSRADRMKVLFTNRPGSSISTEDTSTSTAELNLPLAKALSMNKDQDVVKPKQPTEVDFLPIPIESDVLTTLPPPNPFAADCKLNPQSSFYIHKGFCDGAKETINGGTGFQIVVKAGFTSRTVIARCTKCNFELDFKEVNLDINKSEHGNYVINGIGYRLRFLQKSHLPTRRSDDVMYGCIFCVHQGQTLHASDATVFFSQKALFAHLARHPRPLPAIPGLLLIEQDEVPDQYENDYDLHFKSPVETHPVLAMSEDIGRMPAGVSKEAARRLYGQRLVYDRSQVLELAQGARVVGLSWPLKYRGEWCLGWHDGVYAALPMDIIRLDLPRFSDVKMGGTSLVKATARWKFNIRDTHWLMFEKDEVIRNIGWLYKDFWCWSGTNANGKSGIFPQAFIDIGTLRDSDGSGPSQADREGALNNERSKNTSLPTPSRSSFYKKTGARIPARTTYSASGRKLPPPLTPITSAYTHDDTSTWDNTQAEAPPLTLDQQKAKDSRIQAPTAAKGLDHLKKPGQATNMESINEDLLLDMKLEEVHQFGKCWTCSPVDCVSTDKVPIAISDVPVVIPVESRYPLRAPVTPPPDPHPKFIDPTRQIPDNVISEIFKVYEDSLGFYLLINGQLQIIIPDDFDYQYALSHRPREFGGLEVTYIMESMTPTAGITGQASMEVPQTLTNAPMPTQSAPGASSTASQSSAAHIDAMLKLTIGSAMQASVKGTKLKDRYEGRIGLMTRMGDRTFVTIPTHVVTSALTAARSASFPGDSWINDVQIVSSNGNKELGPISETFDPAASHFPLGFLHDISLVDDYWNVNARPLDKESSECGNHRKPHAFLYDALVRAQMRRKIQRSGPVS</sequence>
<protein>
    <recommendedName>
        <fullName evidence="4">SH3 domain-containing protein</fullName>
    </recommendedName>
</protein>
<organism evidence="2 3">
    <name type="scientific">Fusarium mangiferae</name>
    <name type="common">Mango malformation disease fungus</name>
    <dbReference type="NCBI Taxonomy" id="192010"/>
    <lineage>
        <taxon>Eukaryota</taxon>
        <taxon>Fungi</taxon>
        <taxon>Dikarya</taxon>
        <taxon>Ascomycota</taxon>
        <taxon>Pezizomycotina</taxon>
        <taxon>Sordariomycetes</taxon>
        <taxon>Hypocreomycetidae</taxon>
        <taxon>Hypocreales</taxon>
        <taxon>Nectriaceae</taxon>
        <taxon>Fusarium</taxon>
        <taxon>Fusarium fujikuroi species complex</taxon>
    </lineage>
</organism>
<dbReference type="AlphaFoldDB" id="A0A1L7UD80"/>